<reference evidence="2" key="1">
    <citation type="submission" date="2016-11" db="UniProtKB">
        <authorList>
            <consortium name="WormBaseParasite"/>
        </authorList>
    </citation>
    <scope>IDENTIFICATION</scope>
    <source>
        <strain evidence="2">KR3021</strain>
    </source>
</reference>
<protein>
    <submittedName>
        <fullName evidence="2">DUF3944 domain-containing protein</fullName>
    </submittedName>
</protein>
<organism evidence="1 2">
    <name type="scientific">Rhabditophanes sp. KR3021</name>
    <dbReference type="NCBI Taxonomy" id="114890"/>
    <lineage>
        <taxon>Eukaryota</taxon>
        <taxon>Metazoa</taxon>
        <taxon>Ecdysozoa</taxon>
        <taxon>Nematoda</taxon>
        <taxon>Chromadorea</taxon>
        <taxon>Rhabditida</taxon>
        <taxon>Tylenchina</taxon>
        <taxon>Panagrolaimomorpha</taxon>
        <taxon>Strongyloidoidea</taxon>
        <taxon>Alloionematidae</taxon>
        <taxon>Rhabditophanes</taxon>
    </lineage>
</organism>
<evidence type="ECO:0000313" key="1">
    <source>
        <dbReference type="Proteomes" id="UP000095286"/>
    </source>
</evidence>
<proteinExistence type="predicted"/>
<name>A0AC35TKZ6_9BILA</name>
<evidence type="ECO:0000313" key="2">
    <source>
        <dbReference type="WBParaSite" id="RSKR_0000171900.1"/>
    </source>
</evidence>
<sequence length="37" mass="4373">MYYRDDTKDLEELCDILDKTDMSICSKSPMREANTLQ</sequence>
<dbReference type="WBParaSite" id="RSKR_0000171900.1">
    <property type="protein sequence ID" value="RSKR_0000171900.1"/>
    <property type="gene ID" value="RSKR_0000171900"/>
</dbReference>
<accession>A0AC35TKZ6</accession>
<dbReference type="Proteomes" id="UP000095286">
    <property type="component" value="Unplaced"/>
</dbReference>